<feature type="compositionally biased region" description="Gly residues" evidence="1">
    <location>
        <begin position="246"/>
        <end position="256"/>
    </location>
</feature>
<dbReference type="Proteomes" id="UP001222027">
    <property type="component" value="Unassembled WGS sequence"/>
</dbReference>
<feature type="compositionally biased region" description="Basic and acidic residues" evidence="1">
    <location>
        <begin position="1"/>
        <end position="12"/>
    </location>
</feature>
<proteinExistence type="predicted"/>
<protein>
    <submittedName>
        <fullName evidence="2">Uncharacterized protein</fullName>
    </submittedName>
</protein>
<dbReference type="EMBL" id="JAQQAF010000001">
    <property type="protein sequence ID" value="KAJ8509605.1"/>
    <property type="molecule type" value="Genomic_DNA"/>
</dbReference>
<feature type="region of interest" description="Disordered" evidence="1">
    <location>
        <begin position="157"/>
        <end position="195"/>
    </location>
</feature>
<name>A0AAV8RU26_ENSVE</name>
<reference evidence="2 3" key="1">
    <citation type="submission" date="2022-12" db="EMBL/GenBank/DDBJ databases">
        <title>Chromosome-scale assembly of the Ensete ventricosum genome.</title>
        <authorList>
            <person name="Dussert Y."/>
            <person name="Stocks J."/>
            <person name="Wendawek A."/>
            <person name="Woldeyes F."/>
            <person name="Nichols R.A."/>
            <person name="Borrell J.S."/>
        </authorList>
    </citation>
    <scope>NUCLEOTIDE SEQUENCE [LARGE SCALE GENOMIC DNA]</scope>
    <source>
        <strain evidence="3">cv. Maze</strain>
        <tissue evidence="2">Seeds</tissue>
    </source>
</reference>
<organism evidence="2 3">
    <name type="scientific">Ensete ventricosum</name>
    <name type="common">Abyssinian banana</name>
    <name type="synonym">Musa ensete</name>
    <dbReference type="NCBI Taxonomy" id="4639"/>
    <lineage>
        <taxon>Eukaryota</taxon>
        <taxon>Viridiplantae</taxon>
        <taxon>Streptophyta</taxon>
        <taxon>Embryophyta</taxon>
        <taxon>Tracheophyta</taxon>
        <taxon>Spermatophyta</taxon>
        <taxon>Magnoliopsida</taxon>
        <taxon>Liliopsida</taxon>
        <taxon>Zingiberales</taxon>
        <taxon>Musaceae</taxon>
        <taxon>Ensete</taxon>
    </lineage>
</organism>
<sequence>MRSRAPLRDRRVSPLVPFAADSPHEEPDGAGEEDEGKDRGHGGVDGGGVGAARLVIGRSGGRERKAQDAHGGTGVFGAVLVDDSCGVEDGEVEAGRGVGVVTVEAGEPRGDFETRIDAGLAALEVGEIRVARGVERGGVAELGGPVAPGKYAGAGVDEAARQGEAGGDEGGRQGKGRGGEVGLEVDEAGGGGGNVREAEAAGVMEALRESDAEEAVEGQAAIGLVGGGEEAGGVVPGERGNVGQVHGAGGRRGTFGGREEEQEEEQ</sequence>
<keyword evidence="3" id="KW-1185">Reference proteome</keyword>
<evidence type="ECO:0000313" key="2">
    <source>
        <dbReference type="EMBL" id="KAJ8509605.1"/>
    </source>
</evidence>
<comment type="caution">
    <text evidence="2">The sequence shown here is derived from an EMBL/GenBank/DDBJ whole genome shotgun (WGS) entry which is preliminary data.</text>
</comment>
<evidence type="ECO:0000313" key="3">
    <source>
        <dbReference type="Proteomes" id="UP001222027"/>
    </source>
</evidence>
<accession>A0AAV8RU26</accession>
<feature type="region of interest" description="Disordered" evidence="1">
    <location>
        <begin position="1"/>
        <end position="73"/>
    </location>
</feature>
<gene>
    <name evidence="2" type="ORF">OPV22_000039</name>
</gene>
<evidence type="ECO:0000256" key="1">
    <source>
        <dbReference type="SAM" id="MobiDB-lite"/>
    </source>
</evidence>
<feature type="region of interest" description="Disordered" evidence="1">
    <location>
        <begin position="232"/>
        <end position="266"/>
    </location>
</feature>
<dbReference type="AlphaFoldDB" id="A0AAV8RU26"/>